<evidence type="ECO:0000256" key="7">
    <source>
        <dbReference type="SAM" id="Phobius"/>
    </source>
</evidence>
<feature type="transmembrane region" description="Helical" evidence="7">
    <location>
        <begin position="21"/>
        <end position="43"/>
    </location>
</feature>
<feature type="domain" description="ABC3 transporter permease C-terminal" evidence="8">
    <location>
        <begin position="290"/>
        <end position="413"/>
    </location>
</feature>
<feature type="domain" description="MacB-like periplasmic core" evidence="9">
    <location>
        <begin position="22"/>
        <end position="253"/>
    </location>
</feature>
<proteinExistence type="inferred from homology"/>
<dbReference type="Pfam" id="PF12704">
    <property type="entry name" value="MacB_PCD"/>
    <property type="match status" value="1"/>
</dbReference>
<dbReference type="InterPro" id="IPR051447">
    <property type="entry name" value="Lipoprotein-release_system"/>
</dbReference>
<keyword evidence="11" id="KW-1185">Reference proteome</keyword>
<comment type="similarity">
    <text evidence="2">Belongs to the ABC-4 integral membrane protein family. LolC/E subfamily.</text>
</comment>
<protein>
    <submittedName>
        <fullName evidence="10">ABC transporter permease</fullName>
    </submittedName>
</protein>
<keyword evidence="5 7" id="KW-1133">Transmembrane helix</keyword>
<keyword evidence="3" id="KW-1003">Cell membrane</keyword>
<evidence type="ECO:0000256" key="2">
    <source>
        <dbReference type="ARBA" id="ARBA00005236"/>
    </source>
</evidence>
<accession>A0ABV7YT89</accession>
<feature type="transmembrane region" description="Helical" evidence="7">
    <location>
        <begin position="384"/>
        <end position="403"/>
    </location>
</feature>
<dbReference type="InterPro" id="IPR003838">
    <property type="entry name" value="ABC3_permease_C"/>
</dbReference>
<dbReference type="Pfam" id="PF02687">
    <property type="entry name" value="FtsX"/>
    <property type="match status" value="1"/>
</dbReference>
<reference evidence="11" key="1">
    <citation type="journal article" date="2019" name="Int. J. Syst. Evol. Microbiol.">
        <title>The Global Catalogue of Microorganisms (GCM) 10K type strain sequencing project: providing services to taxonomists for standard genome sequencing and annotation.</title>
        <authorList>
            <consortium name="The Broad Institute Genomics Platform"/>
            <consortium name="The Broad Institute Genome Sequencing Center for Infectious Disease"/>
            <person name="Wu L."/>
            <person name="Ma J."/>
        </authorList>
    </citation>
    <scope>NUCLEOTIDE SEQUENCE [LARGE SCALE GENOMIC DNA]</scope>
    <source>
        <strain evidence="11">CECT 7956</strain>
    </source>
</reference>
<evidence type="ECO:0000256" key="3">
    <source>
        <dbReference type="ARBA" id="ARBA00022475"/>
    </source>
</evidence>
<evidence type="ECO:0000259" key="9">
    <source>
        <dbReference type="Pfam" id="PF12704"/>
    </source>
</evidence>
<dbReference type="Proteomes" id="UP001595616">
    <property type="component" value="Unassembled WGS sequence"/>
</dbReference>
<evidence type="ECO:0000256" key="1">
    <source>
        <dbReference type="ARBA" id="ARBA00004651"/>
    </source>
</evidence>
<name>A0ABV7YT89_9BACT</name>
<dbReference type="PANTHER" id="PTHR30489:SF0">
    <property type="entry name" value="LIPOPROTEIN-RELEASING SYSTEM TRANSMEMBRANE PROTEIN LOLE"/>
    <property type="match status" value="1"/>
</dbReference>
<evidence type="ECO:0000256" key="5">
    <source>
        <dbReference type="ARBA" id="ARBA00022989"/>
    </source>
</evidence>
<dbReference type="InterPro" id="IPR025857">
    <property type="entry name" value="MacB_PCD"/>
</dbReference>
<evidence type="ECO:0000313" key="10">
    <source>
        <dbReference type="EMBL" id="MFC3809286.1"/>
    </source>
</evidence>
<evidence type="ECO:0000313" key="11">
    <source>
        <dbReference type="Proteomes" id="UP001595616"/>
    </source>
</evidence>
<dbReference type="PANTHER" id="PTHR30489">
    <property type="entry name" value="LIPOPROTEIN-RELEASING SYSTEM TRANSMEMBRANE PROTEIN LOLE"/>
    <property type="match status" value="1"/>
</dbReference>
<dbReference type="RefSeq" id="WP_379834125.1">
    <property type="nucleotide sequence ID" value="NZ_JBHRYQ010000001.1"/>
</dbReference>
<evidence type="ECO:0000259" key="8">
    <source>
        <dbReference type="Pfam" id="PF02687"/>
    </source>
</evidence>
<dbReference type="EMBL" id="JBHRYQ010000001">
    <property type="protein sequence ID" value="MFC3809286.1"/>
    <property type="molecule type" value="Genomic_DNA"/>
</dbReference>
<keyword evidence="4 7" id="KW-0812">Transmembrane</keyword>
<organism evidence="10 11">
    <name type="scientific">Lacihabitans lacunae</name>
    <dbReference type="NCBI Taxonomy" id="1028214"/>
    <lineage>
        <taxon>Bacteria</taxon>
        <taxon>Pseudomonadati</taxon>
        <taxon>Bacteroidota</taxon>
        <taxon>Cytophagia</taxon>
        <taxon>Cytophagales</taxon>
        <taxon>Leadbetterellaceae</taxon>
        <taxon>Lacihabitans</taxon>
    </lineage>
</organism>
<comment type="caution">
    <text evidence="10">The sequence shown here is derived from an EMBL/GenBank/DDBJ whole genome shotgun (WGS) entry which is preliminary data.</text>
</comment>
<feature type="transmembrane region" description="Helical" evidence="7">
    <location>
        <begin position="333"/>
        <end position="355"/>
    </location>
</feature>
<feature type="transmembrane region" description="Helical" evidence="7">
    <location>
        <begin position="286"/>
        <end position="312"/>
    </location>
</feature>
<gene>
    <name evidence="10" type="ORF">ACFOOI_01350</name>
</gene>
<keyword evidence="6 7" id="KW-0472">Membrane</keyword>
<comment type="subcellular location">
    <subcellularLocation>
        <location evidence="1">Cell membrane</location>
        <topology evidence="1">Multi-pass membrane protein</topology>
    </subcellularLocation>
</comment>
<evidence type="ECO:0000256" key="6">
    <source>
        <dbReference type="ARBA" id="ARBA00023136"/>
    </source>
</evidence>
<sequence length="420" mass="45890">MSDLKLILDISKTHLISKKKQTAVAALGVTFGIGTFIILMSFMTGLNDLLDGLVLNRTPHIQLFNKIEPSETQPIDKLSKIDGNLNYIHSIKPKLKLERIHNALPLLAELRNNKKVNGASLQTTCKVFYLAGSNKLGGVINGIEVAEEARLFNFKDYIVEGDINSLLKRKNAILLGSGIAKKLSLTIGDKIQVMNTSGSTYSLIISGIYQSGLAEVDDIQSYVNLDMAQQILGMGSNYITRIHVKLFDMNQAVPMSKTIESLYEVNALDIKTANAQFDTGSSIRNLISYAVSITLLIVAGFGIYNILNMFIYEKMNDIAILKATGFTGADVKWIFITQALIIGLLGGSLGIAIGYGGSAFIDNVPFVTEALPTIKTYPINYNPMFYFAGIGFALISTFLAGYLPARKAEKIDPVEIIRGQ</sequence>
<evidence type="ECO:0000256" key="4">
    <source>
        <dbReference type="ARBA" id="ARBA00022692"/>
    </source>
</evidence>